<comment type="caution">
    <text evidence="2">The sequence shown here is derived from an EMBL/GenBank/DDBJ whole genome shotgun (WGS) entry which is preliminary data.</text>
</comment>
<name>A0A8H4XAD8_9HYPO</name>
<dbReference type="Proteomes" id="UP000635477">
    <property type="component" value="Unassembled WGS sequence"/>
</dbReference>
<evidence type="ECO:0000256" key="1">
    <source>
        <dbReference type="SAM" id="MobiDB-lite"/>
    </source>
</evidence>
<sequence>MATETTTFVRSDPANSMKSPISPPNSPPTSCHQFQTLRPQSIDMLAFQLGEYSLEQYHYDSNLGISQPTVALSPASLPDDDFANGRSSPSQHGSASMDIDVEHGTMFPENGIYLESQGASVSSSNRVLTPSTGCSSRVHASPIAADPTVLEAQSHISHTMYGPTFDSLPSNLDFDEGYCEEEDDFAWLEAAVSLRSAGTPGGIKKRYGLRYRTSAEAASLCSNAIHSMPRMRRRDKKKRKQPKLPDDSVAEGSGSSVSKAVAST</sequence>
<organism evidence="2 3">
    <name type="scientific">Fusarium zealandicum</name>
    <dbReference type="NCBI Taxonomy" id="1053134"/>
    <lineage>
        <taxon>Eukaryota</taxon>
        <taxon>Fungi</taxon>
        <taxon>Dikarya</taxon>
        <taxon>Ascomycota</taxon>
        <taxon>Pezizomycotina</taxon>
        <taxon>Sordariomycetes</taxon>
        <taxon>Hypocreomycetidae</taxon>
        <taxon>Hypocreales</taxon>
        <taxon>Nectriaceae</taxon>
        <taxon>Fusarium</taxon>
        <taxon>Fusarium staphyleae species complex</taxon>
    </lineage>
</organism>
<dbReference type="EMBL" id="JABEYC010001199">
    <property type="protein sequence ID" value="KAF4967847.1"/>
    <property type="molecule type" value="Genomic_DNA"/>
</dbReference>
<dbReference type="AlphaFoldDB" id="A0A8H4XAD8"/>
<dbReference type="OrthoDB" id="3910171at2759"/>
<reference evidence="2" key="2">
    <citation type="submission" date="2020-05" db="EMBL/GenBank/DDBJ databases">
        <authorList>
            <person name="Kim H.-S."/>
            <person name="Proctor R.H."/>
            <person name="Brown D.W."/>
        </authorList>
    </citation>
    <scope>NUCLEOTIDE SEQUENCE</scope>
    <source>
        <strain evidence="2">NRRL 22465</strain>
    </source>
</reference>
<feature type="region of interest" description="Disordered" evidence="1">
    <location>
        <begin position="76"/>
        <end position="96"/>
    </location>
</feature>
<feature type="compositionally biased region" description="Low complexity" evidence="1">
    <location>
        <begin position="250"/>
        <end position="264"/>
    </location>
</feature>
<proteinExistence type="predicted"/>
<feature type="compositionally biased region" description="Basic residues" evidence="1">
    <location>
        <begin position="229"/>
        <end position="242"/>
    </location>
</feature>
<evidence type="ECO:0000313" key="2">
    <source>
        <dbReference type="EMBL" id="KAF4967847.1"/>
    </source>
</evidence>
<accession>A0A8H4XAD8</accession>
<protein>
    <submittedName>
        <fullName evidence="2">Uncharacterized protein</fullName>
    </submittedName>
</protein>
<gene>
    <name evidence="2" type="ORF">FZEAL_10474</name>
</gene>
<feature type="region of interest" description="Disordered" evidence="1">
    <location>
        <begin position="224"/>
        <end position="264"/>
    </location>
</feature>
<evidence type="ECO:0000313" key="3">
    <source>
        <dbReference type="Proteomes" id="UP000635477"/>
    </source>
</evidence>
<feature type="compositionally biased region" description="Polar residues" evidence="1">
    <location>
        <begin position="85"/>
        <end position="94"/>
    </location>
</feature>
<reference evidence="2" key="1">
    <citation type="journal article" date="2020" name="BMC Genomics">
        <title>Correction to: Identification and distribution of gene clusters required for synthesis of sphingolipid metabolism inhibitors in diverse species of the filamentous fungus Fusarium.</title>
        <authorList>
            <person name="Kim H.S."/>
            <person name="Lohmar J.M."/>
            <person name="Busman M."/>
            <person name="Brown D.W."/>
            <person name="Naumann T.A."/>
            <person name="Divon H.H."/>
            <person name="Lysoe E."/>
            <person name="Uhlig S."/>
            <person name="Proctor R.H."/>
        </authorList>
    </citation>
    <scope>NUCLEOTIDE SEQUENCE</scope>
    <source>
        <strain evidence="2">NRRL 22465</strain>
    </source>
</reference>
<keyword evidence="3" id="KW-1185">Reference proteome</keyword>
<feature type="region of interest" description="Disordered" evidence="1">
    <location>
        <begin position="1"/>
        <end position="32"/>
    </location>
</feature>